<keyword evidence="2" id="KW-1185">Reference proteome</keyword>
<reference evidence="1 2" key="1">
    <citation type="submission" date="2024-12" db="EMBL/GenBank/DDBJ databases">
        <title>Forecasting of Potato common scab and diversities of Pathogenic streptomyces spp. in china.</title>
        <authorList>
            <person name="Handique U."/>
            <person name="Wu J."/>
        </authorList>
    </citation>
    <scope>NUCLEOTIDE SEQUENCE [LARGE SCALE GENOMIC DNA]</scope>
    <source>
        <strain evidence="1 2">ZRIMU1585</strain>
    </source>
</reference>
<sequence length="204" mass="22595">MRTMLPPNLTRNHYEVKRFIAEADGRELPHWYQLTAEQKQAAERDVELFRRAIFRAEEEQDLVASFNAPAADPPPAAETPQAAAESTAVLENCGCPGCSTVRTLVDLIRQVKRLEAALGWDVDSNGNGAAVYGFKPVSLTAEQRADLEKRAKEAIAAWVAAGKPLKAPEWVPSSRLTLEYLDLKRWGLFKPPAPQAFLRDIGTL</sequence>
<organism evidence="1 2">
    <name type="scientific">Streptomyces galilaeus</name>
    <dbReference type="NCBI Taxonomy" id="33899"/>
    <lineage>
        <taxon>Bacteria</taxon>
        <taxon>Bacillati</taxon>
        <taxon>Actinomycetota</taxon>
        <taxon>Actinomycetes</taxon>
        <taxon>Kitasatosporales</taxon>
        <taxon>Streptomycetaceae</taxon>
        <taxon>Streptomyces</taxon>
    </lineage>
</organism>
<evidence type="ECO:0000313" key="1">
    <source>
        <dbReference type="EMBL" id="MFM9649112.1"/>
    </source>
</evidence>
<dbReference type="EMBL" id="JBJVNE010000011">
    <property type="protein sequence ID" value="MFM9649112.1"/>
    <property type="molecule type" value="Genomic_DNA"/>
</dbReference>
<dbReference type="RefSeq" id="WP_369277433.1">
    <property type="nucleotide sequence ID" value="NZ_JBJVMW010000011.1"/>
</dbReference>
<dbReference type="Proteomes" id="UP001631993">
    <property type="component" value="Unassembled WGS sequence"/>
</dbReference>
<comment type="caution">
    <text evidence="1">The sequence shown here is derived from an EMBL/GenBank/DDBJ whole genome shotgun (WGS) entry which is preliminary data.</text>
</comment>
<name>A0ABW9IMC4_STRGJ</name>
<evidence type="ECO:0000313" key="2">
    <source>
        <dbReference type="Proteomes" id="UP001631993"/>
    </source>
</evidence>
<gene>
    <name evidence="1" type="ORF">ACKI1S_23570</name>
</gene>
<proteinExistence type="predicted"/>
<accession>A0ABW9IMC4</accession>
<protein>
    <submittedName>
        <fullName evidence="1">Uncharacterized protein</fullName>
    </submittedName>
</protein>